<dbReference type="AlphaFoldDB" id="A0A1B6D7H9"/>
<dbReference type="InterPro" id="IPR029526">
    <property type="entry name" value="PGBD"/>
</dbReference>
<protein>
    <recommendedName>
        <fullName evidence="1">PiggyBac transposable element-derived protein domain-containing protein</fullName>
    </recommendedName>
</protein>
<name>A0A1B6D7H9_9HEMI</name>
<feature type="non-terminal residue" evidence="2">
    <location>
        <position position="1"/>
    </location>
</feature>
<evidence type="ECO:0000259" key="1">
    <source>
        <dbReference type="Pfam" id="PF13843"/>
    </source>
</evidence>
<gene>
    <name evidence="2" type="ORF">g.4532</name>
</gene>
<dbReference type="PANTHER" id="PTHR46599:SF3">
    <property type="entry name" value="PIGGYBAC TRANSPOSABLE ELEMENT-DERIVED PROTEIN 4"/>
    <property type="match status" value="1"/>
</dbReference>
<dbReference type="Pfam" id="PF13843">
    <property type="entry name" value="DDE_Tnp_1_7"/>
    <property type="match status" value="1"/>
</dbReference>
<dbReference type="EMBL" id="GEDC01015666">
    <property type="protein sequence ID" value="JAS21632.1"/>
    <property type="molecule type" value="Transcribed_RNA"/>
</dbReference>
<organism evidence="2">
    <name type="scientific">Clastoptera arizonana</name>
    <name type="common">Arizona spittle bug</name>
    <dbReference type="NCBI Taxonomy" id="38151"/>
    <lineage>
        <taxon>Eukaryota</taxon>
        <taxon>Metazoa</taxon>
        <taxon>Ecdysozoa</taxon>
        <taxon>Arthropoda</taxon>
        <taxon>Hexapoda</taxon>
        <taxon>Insecta</taxon>
        <taxon>Pterygota</taxon>
        <taxon>Neoptera</taxon>
        <taxon>Paraneoptera</taxon>
        <taxon>Hemiptera</taxon>
        <taxon>Auchenorrhyncha</taxon>
        <taxon>Cercopoidea</taxon>
        <taxon>Clastopteridae</taxon>
        <taxon>Clastoptera</taxon>
    </lineage>
</organism>
<sequence>LVESDSRDEDSENENKAACDFPFMWKAEPNVISQINFAANHGINPVISRQLGNDPTELDVFNQFCDVAFWNQLCNETNKYADDSLGLRGGDNGKNSKWKNVTVNEIKAYFALVILMVQNPKANISDYWTKRRVIQTPIFGETMARDRFKIISRYLHFSSSLNQNEKIEKKQAYH</sequence>
<evidence type="ECO:0000313" key="2">
    <source>
        <dbReference type="EMBL" id="JAS21632.1"/>
    </source>
</evidence>
<dbReference type="PANTHER" id="PTHR46599">
    <property type="entry name" value="PIGGYBAC TRANSPOSABLE ELEMENT-DERIVED PROTEIN 4"/>
    <property type="match status" value="1"/>
</dbReference>
<accession>A0A1B6D7H9</accession>
<feature type="domain" description="PiggyBac transposable element-derived protein" evidence="1">
    <location>
        <begin position="58"/>
        <end position="168"/>
    </location>
</feature>
<reference evidence="2" key="1">
    <citation type="submission" date="2015-12" db="EMBL/GenBank/DDBJ databases">
        <title>De novo transcriptome assembly of four potential Pierce s Disease insect vectors from Arizona vineyards.</title>
        <authorList>
            <person name="Tassone E.E."/>
        </authorList>
    </citation>
    <scope>NUCLEOTIDE SEQUENCE</scope>
</reference>
<proteinExistence type="predicted"/>